<protein>
    <recommendedName>
        <fullName evidence="1">DUF4371 domain-containing protein</fullName>
    </recommendedName>
</protein>
<evidence type="ECO:0000313" key="2">
    <source>
        <dbReference type="EMBL" id="KAJ4933636.1"/>
    </source>
</evidence>
<sequence length="211" mass="23942">MAGKKCTSKRKYEDKHRTFLVDVALDESCDIQDKPQLAIFARSVSKDCVIKEELLDIVPLKDRTRGIDVKETMINVFVKANVPKQKLTAIATDGAPSMVGSVNGLVGLCKADNTFPEFWNFHCIIHREQLVSKSLNLDNVMKPVMEIVNYIRTHALNHRQFKNLIAELDQGLPGDLPLPCTVRWLSKGKVLSRFFELLDAVKLFMEQKDKD</sequence>
<organism evidence="2 3">
    <name type="scientific">Pogonophryne albipinna</name>
    <dbReference type="NCBI Taxonomy" id="1090488"/>
    <lineage>
        <taxon>Eukaryota</taxon>
        <taxon>Metazoa</taxon>
        <taxon>Chordata</taxon>
        <taxon>Craniata</taxon>
        <taxon>Vertebrata</taxon>
        <taxon>Euteleostomi</taxon>
        <taxon>Actinopterygii</taxon>
        <taxon>Neopterygii</taxon>
        <taxon>Teleostei</taxon>
        <taxon>Neoteleostei</taxon>
        <taxon>Acanthomorphata</taxon>
        <taxon>Eupercaria</taxon>
        <taxon>Perciformes</taxon>
        <taxon>Notothenioidei</taxon>
        <taxon>Pogonophryne</taxon>
    </lineage>
</organism>
<accession>A0AAD6AYY7</accession>
<dbReference type="PANTHER" id="PTHR45913:SF21">
    <property type="entry name" value="DUF4371 DOMAIN-CONTAINING PROTEIN"/>
    <property type="match status" value="1"/>
</dbReference>
<feature type="domain" description="DUF4371" evidence="1">
    <location>
        <begin position="22"/>
        <end position="104"/>
    </location>
</feature>
<keyword evidence="3" id="KW-1185">Reference proteome</keyword>
<proteinExistence type="predicted"/>
<dbReference type="InterPro" id="IPR012337">
    <property type="entry name" value="RNaseH-like_sf"/>
</dbReference>
<evidence type="ECO:0000259" key="1">
    <source>
        <dbReference type="Pfam" id="PF14291"/>
    </source>
</evidence>
<dbReference type="SUPFAM" id="SSF53098">
    <property type="entry name" value="Ribonuclease H-like"/>
    <property type="match status" value="1"/>
</dbReference>
<dbReference type="PANTHER" id="PTHR45913">
    <property type="entry name" value="EPM2A-INTERACTING PROTEIN 1"/>
    <property type="match status" value="1"/>
</dbReference>
<dbReference type="Proteomes" id="UP001219934">
    <property type="component" value="Unassembled WGS sequence"/>
</dbReference>
<comment type="caution">
    <text evidence="2">The sequence shown here is derived from an EMBL/GenBank/DDBJ whole genome shotgun (WGS) entry which is preliminary data.</text>
</comment>
<gene>
    <name evidence="2" type="ORF">JOQ06_030460</name>
</gene>
<name>A0AAD6AYY7_9TELE</name>
<dbReference type="AlphaFoldDB" id="A0AAD6AYY7"/>
<dbReference type="InterPro" id="IPR025398">
    <property type="entry name" value="DUF4371"/>
</dbReference>
<reference evidence="2" key="1">
    <citation type="submission" date="2022-11" db="EMBL/GenBank/DDBJ databases">
        <title>Chromosome-level genome of Pogonophryne albipinna.</title>
        <authorList>
            <person name="Jo E."/>
        </authorList>
    </citation>
    <scope>NUCLEOTIDE SEQUENCE</scope>
    <source>
        <strain evidence="2">SGF0006</strain>
        <tissue evidence="2">Muscle</tissue>
    </source>
</reference>
<dbReference type="Pfam" id="PF14291">
    <property type="entry name" value="DUF4371"/>
    <property type="match status" value="1"/>
</dbReference>
<evidence type="ECO:0000313" key="3">
    <source>
        <dbReference type="Proteomes" id="UP001219934"/>
    </source>
</evidence>
<dbReference type="EMBL" id="JAPTMU010000013">
    <property type="protein sequence ID" value="KAJ4933636.1"/>
    <property type="molecule type" value="Genomic_DNA"/>
</dbReference>